<sequence>QWVERVAQKPVDGSDSSPQVCIIELGGTIGDIEGMPFVEAFRQFQFRVKVICLHDARSIYEVPLMLEEQKLSALLISRLNLGLPLVRPRGFMKKWKQLVSRQENLRQDVSIALVGKYTQLSDAYASVIKALDHAALACQRRLRLVCIEAEDLEDSAKTERPVKYHEAWQNVCKSHGLLVPGGFGKRGLEGKVL</sequence>
<accession>A0A6A0HBU2</accession>
<feature type="non-terminal residue" evidence="3">
    <location>
        <position position="1"/>
    </location>
</feature>
<dbReference type="InterPro" id="IPR027417">
    <property type="entry name" value="P-loop_NTPase"/>
</dbReference>
<name>A0A6A0HBU2_HYAAZ</name>
<evidence type="ECO:0000313" key="3">
    <source>
        <dbReference type="EMBL" id="KAA0203172.1"/>
    </source>
</evidence>
<keyword evidence="1" id="KW-0315">Glutamine amidotransferase</keyword>
<dbReference type="AlphaFoldDB" id="A0A6A0HBU2"/>
<comment type="caution">
    <text evidence="3">The sequence shown here is derived from an EMBL/GenBank/DDBJ whole genome shotgun (WGS) entry which is preliminary data.</text>
</comment>
<dbReference type="GO" id="GO:0005737">
    <property type="term" value="C:cytoplasm"/>
    <property type="evidence" value="ECO:0007669"/>
    <property type="project" value="TreeGrafter"/>
</dbReference>
<dbReference type="Gene3D" id="3.40.50.880">
    <property type="match status" value="1"/>
</dbReference>
<feature type="non-terminal residue" evidence="3">
    <location>
        <position position="193"/>
    </location>
</feature>
<dbReference type="OrthoDB" id="1739076at2759"/>
<organism evidence="3">
    <name type="scientific">Hyalella azteca</name>
    <name type="common">Amphipod</name>
    <dbReference type="NCBI Taxonomy" id="294128"/>
    <lineage>
        <taxon>Eukaryota</taxon>
        <taxon>Metazoa</taxon>
        <taxon>Ecdysozoa</taxon>
        <taxon>Arthropoda</taxon>
        <taxon>Crustacea</taxon>
        <taxon>Multicrustacea</taxon>
        <taxon>Malacostraca</taxon>
        <taxon>Eumalacostraca</taxon>
        <taxon>Peracarida</taxon>
        <taxon>Amphipoda</taxon>
        <taxon>Senticaudata</taxon>
        <taxon>Talitrida</taxon>
        <taxon>Talitroidea</taxon>
        <taxon>Hyalellidae</taxon>
        <taxon>Hyalella</taxon>
    </lineage>
</organism>
<dbReference type="GO" id="GO:0003883">
    <property type="term" value="F:CTP synthase activity"/>
    <property type="evidence" value="ECO:0007669"/>
    <property type="project" value="InterPro"/>
</dbReference>
<dbReference type="GO" id="GO:0042802">
    <property type="term" value="F:identical protein binding"/>
    <property type="evidence" value="ECO:0007669"/>
    <property type="project" value="TreeGrafter"/>
</dbReference>
<dbReference type="EMBL" id="JQDR03002254">
    <property type="protein sequence ID" value="KAA0203172.1"/>
    <property type="molecule type" value="Genomic_DNA"/>
</dbReference>
<dbReference type="Pfam" id="PF06418">
    <property type="entry name" value="CTP_synth_N"/>
    <property type="match status" value="1"/>
</dbReference>
<dbReference type="GO" id="GO:0019856">
    <property type="term" value="P:pyrimidine nucleobase biosynthetic process"/>
    <property type="evidence" value="ECO:0007669"/>
    <property type="project" value="TreeGrafter"/>
</dbReference>
<dbReference type="PANTHER" id="PTHR11550:SF0">
    <property type="entry name" value="CTP SYNTHASE-RELATED"/>
    <property type="match status" value="1"/>
</dbReference>
<reference evidence="3" key="1">
    <citation type="submission" date="2014-08" db="EMBL/GenBank/DDBJ databases">
        <authorList>
            <person name="Murali S."/>
            <person name="Richards S."/>
            <person name="Bandaranaike D."/>
            <person name="Bellair M."/>
            <person name="Blankenburg K."/>
            <person name="Chao H."/>
            <person name="Dinh H."/>
            <person name="Doddapaneni H."/>
            <person name="Dugan-Rocha S."/>
            <person name="Elkadiri S."/>
            <person name="Gnanaolivu R."/>
            <person name="Hughes D."/>
            <person name="Lee S."/>
            <person name="Li M."/>
            <person name="Ming W."/>
            <person name="Munidasa M."/>
            <person name="Muniz J."/>
            <person name="Nguyen L."/>
            <person name="Osuji N."/>
            <person name="Pu L.-L."/>
            <person name="Puazo M."/>
            <person name="Skinner E."/>
            <person name="Qu C."/>
            <person name="Quiroz J."/>
            <person name="Raj R."/>
            <person name="Weissenberger G."/>
            <person name="Xin Y."/>
            <person name="Zou X."/>
            <person name="Han Y."/>
            <person name="Worley K."/>
            <person name="Muzny D."/>
            <person name="Gibbs R."/>
        </authorList>
    </citation>
    <scope>NUCLEOTIDE SEQUENCE</scope>
    <source>
        <strain evidence="3">HAZT.00-mixed</strain>
        <tissue evidence="3">Whole organism</tissue>
    </source>
</reference>
<dbReference type="Proteomes" id="UP000711488">
    <property type="component" value="Unassembled WGS sequence"/>
</dbReference>
<dbReference type="SUPFAM" id="SSF52540">
    <property type="entry name" value="P-loop containing nucleoside triphosphate hydrolases"/>
    <property type="match status" value="1"/>
</dbReference>
<gene>
    <name evidence="3" type="ORF">HAZT_HAZT003422</name>
</gene>
<reference evidence="3" key="2">
    <citation type="journal article" date="2018" name="Environ. Sci. Technol.">
        <title>The Toxicogenome of Hyalella azteca: A Model for Sediment Ecotoxicology and Evolutionary Toxicology.</title>
        <authorList>
            <person name="Poynton H.C."/>
            <person name="Hasenbein S."/>
            <person name="Benoit J.B."/>
            <person name="Sepulveda M.S."/>
            <person name="Poelchau M.F."/>
            <person name="Hughes D.S.T."/>
            <person name="Murali S.C."/>
            <person name="Chen S."/>
            <person name="Glastad K.M."/>
            <person name="Goodisman M.A.D."/>
            <person name="Werren J.H."/>
            <person name="Vineis J.H."/>
            <person name="Bowen J.L."/>
            <person name="Friedrich M."/>
            <person name="Jones J."/>
            <person name="Robertson H.M."/>
            <person name="Feyereisen R."/>
            <person name="Mechler-Hickson A."/>
            <person name="Mathers N."/>
            <person name="Lee C.E."/>
            <person name="Colbourne J.K."/>
            <person name="Biales A."/>
            <person name="Johnston J.S."/>
            <person name="Wellborn G.A."/>
            <person name="Rosendale A.J."/>
            <person name="Cridge A.G."/>
            <person name="Munoz-Torres M.C."/>
            <person name="Bain P.A."/>
            <person name="Manny A.R."/>
            <person name="Major K.M."/>
            <person name="Lambert F.N."/>
            <person name="Vulpe C.D."/>
            <person name="Tuck P."/>
            <person name="Blalock B.J."/>
            <person name="Lin Y.Y."/>
            <person name="Smith M.E."/>
            <person name="Ochoa-Acuna H."/>
            <person name="Chen M.M."/>
            <person name="Childers C.P."/>
            <person name="Qu J."/>
            <person name="Dugan S."/>
            <person name="Lee S.L."/>
            <person name="Chao H."/>
            <person name="Dinh H."/>
            <person name="Han Y."/>
            <person name="Doddapaneni H."/>
            <person name="Worley K.C."/>
            <person name="Muzny D.M."/>
            <person name="Gibbs R.A."/>
            <person name="Richards S."/>
        </authorList>
    </citation>
    <scope>NUCLEOTIDE SEQUENCE</scope>
    <source>
        <strain evidence="3">HAZT.00-mixed</strain>
        <tissue evidence="3">Whole organism</tissue>
    </source>
</reference>
<feature type="domain" description="CTP synthase N-terminal" evidence="2">
    <location>
        <begin position="2"/>
        <end position="48"/>
    </location>
</feature>
<dbReference type="GO" id="GO:0044210">
    <property type="term" value="P:'de novo' CTP biosynthetic process"/>
    <property type="evidence" value="ECO:0007669"/>
    <property type="project" value="UniProtKB-UniPathway"/>
</dbReference>
<protein>
    <recommendedName>
        <fullName evidence="2">CTP synthase N-terminal domain-containing protein</fullName>
    </recommendedName>
</protein>
<proteinExistence type="predicted"/>
<dbReference type="PANTHER" id="PTHR11550">
    <property type="entry name" value="CTP SYNTHASE"/>
    <property type="match status" value="1"/>
</dbReference>
<evidence type="ECO:0000256" key="1">
    <source>
        <dbReference type="ARBA" id="ARBA00022962"/>
    </source>
</evidence>
<dbReference type="InterPro" id="IPR017456">
    <property type="entry name" value="CTP_synthase_N"/>
</dbReference>
<reference evidence="3" key="3">
    <citation type="submission" date="2019-06" db="EMBL/GenBank/DDBJ databases">
        <authorList>
            <person name="Poynton C."/>
            <person name="Hasenbein S."/>
            <person name="Benoit J.B."/>
            <person name="Sepulveda M.S."/>
            <person name="Poelchau M.F."/>
            <person name="Murali S.C."/>
            <person name="Chen S."/>
            <person name="Glastad K.M."/>
            <person name="Werren J.H."/>
            <person name="Vineis J.H."/>
            <person name="Bowen J.L."/>
            <person name="Friedrich M."/>
            <person name="Jones J."/>
            <person name="Robertson H.M."/>
            <person name="Feyereisen R."/>
            <person name="Mechler-Hickson A."/>
            <person name="Mathers N."/>
            <person name="Lee C.E."/>
            <person name="Colbourne J.K."/>
            <person name="Biales A."/>
            <person name="Johnston J.S."/>
            <person name="Wellborn G.A."/>
            <person name="Rosendale A.J."/>
            <person name="Cridge A.G."/>
            <person name="Munoz-Torres M.C."/>
            <person name="Bain P.A."/>
            <person name="Manny A.R."/>
            <person name="Major K.M."/>
            <person name="Lambert F.N."/>
            <person name="Vulpe C.D."/>
            <person name="Tuck P."/>
            <person name="Blalock B.J."/>
            <person name="Lin Y.-Y."/>
            <person name="Smith M.E."/>
            <person name="Ochoa-Acuna H."/>
            <person name="Chen M.-J.M."/>
            <person name="Childers C.P."/>
            <person name="Qu J."/>
            <person name="Dugan S."/>
            <person name="Lee S.L."/>
            <person name="Chao H."/>
            <person name="Dinh H."/>
            <person name="Han Y."/>
            <person name="Doddapaneni H."/>
            <person name="Worley K.C."/>
            <person name="Muzny D.M."/>
            <person name="Gibbs R.A."/>
            <person name="Richards S."/>
        </authorList>
    </citation>
    <scope>NUCLEOTIDE SEQUENCE</scope>
    <source>
        <strain evidence="3">HAZT.00-mixed</strain>
        <tissue evidence="3">Whole organism</tissue>
    </source>
</reference>
<dbReference type="GO" id="GO:0097268">
    <property type="term" value="C:cytoophidium"/>
    <property type="evidence" value="ECO:0007669"/>
    <property type="project" value="TreeGrafter"/>
</dbReference>
<dbReference type="InterPro" id="IPR029062">
    <property type="entry name" value="Class_I_gatase-like"/>
</dbReference>
<dbReference type="Gene3D" id="3.40.50.300">
    <property type="entry name" value="P-loop containing nucleotide triphosphate hydrolases"/>
    <property type="match status" value="2"/>
</dbReference>
<dbReference type="SUPFAM" id="SSF52317">
    <property type="entry name" value="Class I glutamine amidotransferase-like"/>
    <property type="match status" value="1"/>
</dbReference>
<dbReference type="UniPathway" id="UPA00159">
    <property type="reaction ID" value="UER00277"/>
</dbReference>
<dbReference type="InterPro" id="IPR004468">
    <property type="entry name" value="CTP_synthase"/>
</dbReference>
<evidence type="ECO:0000259" key="2">
    <source>
        <dbReference type="Pfam" id="PF06418"/>
    </source>
</evidence>